<comment type="caution">
    <text evidence="1">The sequence shown here is derived from an EMBL/GenBank/DDBJ whole genome shotgun (WGS) entry which is preliminary data.</text>
</comment>
<evidence type="ECO:0000313" key="1">
    <source>
        <dbReference type="EMBL" id="GFY72681.1"/>
    </source>
</evidence>
<evidence type="ECO:0000313" key="2">
    <source>
        <dbReference type="Proteomes" id="UP000886998"/>
    </source>
</evidence>
<accession>A0A8X7CM29</accession>
<organism evidence="1 2">
    <name type="scientific">Trichonephila inaurata madagascariensis</name>
    <dbReference type="NCBI Taxonomy" id="2747483"/>
    <lineage>
        <taxon>Eukaryota</taxon>
        <taxon>Metazoa</taxon>
        <taxon>Ecdysozoa</taxon>
        <taxon>Arthropoda</taxon>
        <taxon>Chelicerata</taxon>
        <taxon>Arachnida</taxon>
        <taxon>Araneae</taxon>
        <taxon>Araneomorphae</taxon>
        <taxon>Entelegynae</taxon>
        <taxon>Araneoidea</taxon>
        <taxon>Nephilidae</taxon>
        <taxon>Trichonephila</taxon>
        <taxon>Trichonephila inaurata</taxon>
    </lineage>
</organism>
<dbReference type="Gene3D" id="3.30.450.200">
    <property type="match status" value="1"/>
</dbReference>
<name>A0A8X7CM29_9ARAC</name>
<dbReference type="OrthoDB" id="6435647at2759"/>
<sequence length="90" mass="10347">MGTRIKKNPNLLFEVICEIGIPPESTKEPWITWKFPHNYKRAEILKCLPSFAYPCEFLKKICVSACLGRREALCLVITLPPELNSFRGHT</sequence>
<gene>
    <name evidence="1" type="primary">DENND1A</name>
    <name evidence="1" type="ORF">TNIN_205641</name>
</gene>
<dbReference type="Proteomes" id="UP000886998">
    <property type="component" value="Unassembled WGS sequence"/>
</dbReference>
<reference evidence="1" key="1">
    <citation type="submission" date="2020-08" db="EMBL/GenBank/DDBJ databases">
        <title>Multicomponent nature underlies the extraordinary mechanical properties of spider dragline silk.</title>
        <authorList>
            <person name="Kono N."/>
            <person name="Nakamura H."/>
            <person name="Mori M."/>
            <person name="Yoshida Y."/>
            <person name="Ohtoshi R."/>
            <person name="Malay A.D."/>
            <person name="Moran D.A.P."/>
            <person name="Tomita M."/>
            <person name="Numata K."/>
            <person name="Arakawa K."/>
        </authorList>
    </citation>
    <scope>NUCLEOTIDE SEQUENCE</scope>
</reference>
<proteinExistence type="predicted"/>
<dbReference type="EMBL" id="BMAV01019595">
    <property type="protein sequence ID" value="GFY72681.1"/>
    <property type="molecule type" value="Genomic_DNA"/>
</dbReference>
<protein>
    <submittedName>
        <fullName evidence="1">DENN domain-containing protein 1A</fullName>
    </submittedName>
</protein>
<dbReference type="AlphaFoldDB" id="A0A8X7CM29"/>
<keyword evidence="2" id="KW-1185">Reference proteome</keyword>